<dbReference type="GeneID" id="73044409"/>
<reference evidence="1 2" key="1">
    <citation type="journal article" date="2019" name="Int. J. Syst. Evol. Microbiol.">
        <title>The Global Catalogue of Microorganisms (GCM) 10K type strain sequencing project: providing services to taxonomists for standard genome sequencing and annotation.</title>
        <authorList>
            <consortium name="The Broad Institute Genomics Platform"/>
            <consortium name="The Broad Institute Genome Sequencing Center for Infectious Disease"/>
            <person name="Wu L."/>
            <person name="Ma J."/>
        </authorList>
    </citation>
    <scope>NUCLEOTIDE SEQUENCE [LARGE SCALE GENOMIC DNA]</scope>
    <source>
        <strain evidence="1 2">XZYJ18</strain>
    </source>
</reference>
<dbReference type="Proteomes" id="UP001595945">
    <property type="component" value="Unassembled WGS sequence"/>
</dbReference>
<organism evidence="1 2">
    <name type="scientific">Halorussus aquaticus</name>
    <dbReference type="NCBI Taxonomy" id="2953748"/>
    <lineage>
        <taxon>Archaea</taxon>
        <taxon>Methanobacteriati</taxon>
        <taxon>Methanobacteriota</taxon>
        <taxon>Stenosarchaea group</taxon>
        <taxon>Halobacteria</taxon>
        <taxon>Halobacteriales</taxon>
        <taxon>Haladaptataceae</taxon>
        <taxon>Halorussus</taxon>
    </lineage>
</organism>
<dbReference type="Pfam" id="PF25257">
    <property type="entry name" value="DUF7858"/>
    <property type="match status" value="1"/>
</dbReference>
<dbReference type="EMBL" id="JBHSHT010000001">
    <property type="protein sequence ID" value="MFC4824890.1"/>
    <property type="molecule type" value="Genomic_DNA"/>
</dbReference>
<evidence type="ECO:0000313" key="2">
    <source>
        <dbReference type="Proteomes" id="UP001595945"/>
    </source>
</evidence>
<name>A0ABD5Q2V6_9EURY</name>
<comment type="caution">
    <text evidence="1">The sequence shown here is derived from an EMBL/GenBank/DDBJ whole genome shotgun (WGS) entry which is preliminary data.</text>
</comment>
<dbReference type="RefSeq" id="WP_254269395.1">
    <property type="nucleotide sequence ID" value="NZ_CP100400.1"/>
</dbReference>
<gene>
    <name evidence="1" type="ORF">ACFO9K_11530</name>
</gene>
<accession>A0ABD5Q2V6</accession>
<evidence type="ECO:0000313" key="1">
    <source>
        <dbReference type="EMBL" id="MFC4824890.1"/>
    </source>
</evidence>
<sequence>MPLSDIADGLEVTTEQRDRGVASVDATANGDADLRERLTEFADDLPCDAASAAAIVEGHTSGRSVGDSAHEAGVAPMTAAKTLHLLGCEGVSPLTPEAHRIIGDWLSADLSRTEARELAGANETEFALATFVETHDPIPGASDLVEGAFARDGDAAVRKRDALAGTMSSATDLL</sequence>
<dbReference type="InterPro" id="IPR057180">
    <property type="entry name" value="DUF7858"/>
</dbReference>
<proteinExistence type="predicted"/>
<protein>
    <submittedName>
        <fullName evidence="1">Uncharacterized protein</fullName>
    </submittedName>
</protein>
<dbReference type="AlphaFoldDB" id="A0ABD5Q2V6"/>
<keyword evidence="2" id="KW-1185">Reference proteome</keyword>